<evidence type="ECO:0000256" key="3">
    <source>
        <dbReference type="ARBA" id="ARBA00022989"/>
    </source>
</evidence>
<dbReference type="InterPro" id="IPR003886">
    <property type="entry name" value="NIDO_dom"/>
</dbReference>
<evidence type="ECO:0000256" key="5">
    <source>
        <dbReference type="ARBA" id="ARBA00023157"/>
    </source>
</evidence>
<dbReference type="GO" id="GO:0007160">
    <property type="term" value="P:cell-matrix adhesion"/>
    <property type="evidence" value="ECO:0007669"/>
    <property type="project" value="InterPro"/>
</dbReference>
<keyword evidence="6" id="KW-0732">Signal</keyword>
<dbReference type="InterPro" id="IPR014756">
    <property type="entry name" value="Ig_E-set"/>
</dbReference>
<dbReference type="PROSITE" id="PS50856">
    <property type="entry name" value="AMOP"/>
    <property type="match status" value="1"/>
</dbReference>
<comment type="subcellular location">
    <subcellularLocation>
        <location evidence="1">Membrane</location>
    </subcellularLocation>
</comment>
<evidence type="ECO:0000256" key="4">
    <source>
        <dbReference type="ARBA" id="ARBA00023136"/>
    </source>
</evidence>
<organism evidence="9 10">
    <name type="scientific">Trichonephila inaurata madagascariensis</name>
    <dbReference type="NCBI Taxonomy" id="2747483"/>
    <lineage>
        <taxon>Eukaryota</taxon>
        <taxon>Metazoa</taxon>
        <taxon>Ecdysozoa</taxon>
        <taxon>Arthropoda</taxon>
        <taxon>Chelicerata</taxon>
        <taxon>Arachnida</taxon>
        <taxon>Araneae</taxon>
        <taxon>Araneomorphae</taxon>
        <taxon>Entelegynae</taxon>
        <taxon>Araneoidea</taxon>
        <taxon>Nephilidae</taxon>
        <taxon>Trichonephila</taxon>
        <taxon>Trichonephila inaurata</taxon>
    </lineage>
</organism>
<dbReference type="EMBL" id="BMAV01024636">
    <property type="protein sequence ID" value="GFS34793.1"/>
    <property type="molecule type" value="Genomic_DNA"/>
</dbReference>
<dbReference type="PROSITE" id="PS51220">
    <property type="entry name" value="NIDO"/>
    <property type="match status" value="1"/>
</dbReference>
<keyword evidence="2" id="KW-0812">Transmembrane</keyword>
<keyword evidence="3" id="KW-1133">Transmembrane helix</keyword>
<evidence type="ECO:0000313" key="10">
    <source>
        <dbReference type="Proteomes" id="UP000886998"/>
    </source>
</evidence>
<feature type="domain" description="NIDO" evidence="8">
    <location>
        <begin position="113"/>
        <end position="275"/>
    </location>
</feature>
<accession>A0A8X6M8M6</accession>
<dbReference type="SUPFAM" id="SSF81296">
    <property type="entry name" value="E set domains"/>
    <property type="match status" value="1"/>
</dbReference>
<evidence type="ECO:0000256" key="6">
    <source>
        <dbReference type="SAM" id="SignalP"/>
    </source>
</evidence>
<feature type="domain" description="AMOP" evidence="7">
    <location>
        <begin position="492"/>
        <end position="607"/>
    </location>
</feature>
<dbReference type="PANTHER" id="PTHR13802">
    <property type="entry name" value="MUCIN 4-RELATED"/>
    <property type="match status" value="1"/>
</dbReference>
<evidence type="ECO:0000259" key="7">
    <source>
        <dbReference type="PROSITE" id="PS50856"/>
    </source>
</evidence>
<feature type="signal peptide" evidence="6">
    <location>
        <begin position="1"/>
        <end position="19"/>
    </location>
</feature>
<dbReference type="Proteomes" id="UP000886998">
    <property type="component" value="Unassembled WGS sequence"/>
</dbReference>
<keyword evidence="4" id="KW-0472">Membrane</keyword>
<keyword evidence="5" id="KW-1015">Disulfide bond</keyword>
<evidence type="ECO:0000313" key="9">
    <source>
        <dbReference type="EMBL" id="GFS34793.1"/>
    </source>
</evidence>
<comment type="caution">
    <text evidence="9">The sequence shown here is derived from an EMBL/GenBank/DDBJ whole genome shotgun (WGS) entry which is preliminary data.</text>
</comment>
<dbReference type="PANTHER" id="PTHR13802:SF52">
    <property type="entry name" value="MUCIN-4"/>
    <property type="match status" value="1"/>
</dbReference>
<dbReference type="Gene3D" id="2.60.40.10">
    <property type="entry name" value="Immunoglobulins"/>
    <property type="match status" value="1"/>
</dbReference>
<reference evidence="9" key="1">
    <citation type="submission" date="2020-08" db="EMBL/GenBank/DDBJ databases">
        <title>Multicomponent nature underlies the extraordinary mechanical properties of spider dragline silk.</title>
        <authorList>
            <person name="Kono N."/>
            <person name="Nakamura H."/>
            <person name="Mori M."/>
            <person name="Yoshida Y."/>
            <person name="Ohtoshi R."/>
            <person name="Malay A.D."/>
            <person name="Moran D.A.P."/>
            <person name="Tomita M."/>
            <person name="Numata K."/>
            <person name="Arakawa K."/>
        </authorList>
    </citation>
    <scope>NUCLEOTIDE SEQUENCE</scope>
</reference>
<keyword evidence="10" id="KW-1185">Reference proteome</keyword>
<dbReference type="SMART" id="SM00723">
    <property type="entry name" value="AMOP"/>
    <property type="match status" value="1"/>
</dbReference>
<name>A0A8X6M8M6_9ARAC</name>
<dbReference type="GO" id="GO:0016020">
    <property type="term" value="C:membrane"/>
    <property type="evidence" value="ECO:0007669"/>
    <property type="project" value="UniProtKB-SubCell"/>
</dbReference>
<dbReference type="OrthoDB" id="6406881at2759"/>
<feature type="chain" id="PRO_5036450718" evidence="6">
    <location>
        <begin position="20"/>
        <end position="607"/>
    </location>
</feature>
<evidence type="ECO:0000256" key="2">
    <source>
        <dbReference type="ARBA" id="ARBA00022692"/>
    </source>
</evidence>
<evidence type="ECO:0000259" key="8">
    <source>
        <dbReference type="PROSITE" id="PS51220"/>
    </source>
</evidence>
<dbReference type="SMART" id="SM00539">
    <property type="entry name" value="NIDO"/>
    <property type="match status" value="1"/>
</dbReference>
<dbReference type="Pfam" id="PF03782">
    <property type="entry name" value="AMOP"/>
    <property type="match status" value="1"/>
</dbReference>
<dbReference type="AlphaFoldDB" id="A0A8X6M8M6"/>
<sequence length="607" mass="70056">MAHLLWLLAFACFIHHGQFQSVPKEREAPQSKLLYPHDRQYLLDTINRGQAIKRIPLPFRIPFFGFDMRYIWIHRDGYLLFNKGLLDYPSPVKFPVPYINDPVREEDPSLIAPWFSRQDIPNSIDLAGVYAQVVHFSLEKNESLKERIRKDFKYAMVGSADFEPRNAIIVTWKNLTHANRSPGVPLKTNTYQAVVATDEIRTYAMFNYDSINWISDKDNYDGIKGVPAFVGFNAGNRTRAFEFVPYSQNPRISRLPSLGFGNGLKGRFYFQINEEILSGSCIERYLDVNWSDRPKLTFFPRHGSMLGGTMVNITGPCVYDPESVIRCKFDTLEVDGIYRNLNTISCVSPPVMYHGYVDLSVSIDQGPFLFYGKYYVVPPGITEADVNVLNGADKLEAPERFTIEWKNEKLTWNTGAPVTISLWGYKETNETYPKLTYIDEPGQIRHSFWFHIAINLTHPEITKDGGRHTTALWSDPLPLGWYFRHQWQRKYGNSWKKNICEDWYLKEKNSERFNTTLSRCPCTLEQAKQDVGRFVPDLQCNEIDRKCETFHRPAYHCVTSGRPAIGGGGHTHNRAVTIFTEILLKMRIPYTVEDLQELSNLENIPPK</sequence>
<gene>
    <name evidence="9" type="ORF">TNIN_328171</name>
</gene>
<dbReference type="InterPro" id="IPR005533">
    <property type="entry name" value="AMOP_dom"/>
</dbReference>
<protein>
    <submittedName>
        <fullName evidence="9">Protein mesh</fullName>
    </submittedName>
</protein>
<dbReference type="InterPro" id="IPR013783">
    <property type="entry name" value="Ig-like_fold"/>
</dbReference>
<proteinExistence type="predicted"/>
<dbReference type="Pfam" id="PF06119">
    <property type="entry name" value="NIDO"/>
    <property type="match status" value="1"/>
</dbReference>
<dbReference type="InterPro" id="IPR051495">
    <property type="entry name" value="Epithelial_Barrier/Signaling"/>
</dbReference>
<evidence type="ECO:0000256" key="1">
    <source>
        <dbReference type="ARBA" id="ARBA00004370"/>
    </source>
</evidence>